<dbReference type="PANTHER" id="PTHR20967">
    <property type="entry name" value="PROHORMONE-4"/>
    <property type="match status" value="1"/>
</dbReference>
<dbReference type="InterPro" id="IPR002172">
    <property type="entry name" value="LDrepeatLR_classA_rpt"/>
</dbReference>
<dbReference type="Proteomes" id="UP000728185">
    <property type="component" value="Unassembled WGS sequence"/>
</dbReference>
<dbReference type="SMART" id="SM00192">
    <property type="entry name" value="LDLa"/>
    <property type="match status" value="1"/>
</dbReference>
<feature type="non-terminal residue" evidence="3">
    <location>
        <position position="185"/>
    </location>
</feature>
<reference evidence="3" key="1">
    <citation type="submission" date="2019-05" db="EMBL/GenBank/DDBJ databases">
        <title>Annotation for the trematode Fasciolopsis buski.</title>
        <authorList>
            <person name="Choi Y.-J."/>
        </authorList>
    </citation>
    <scope>NUCLEOTIDE SEQUENCE</scope>
    <source>
        <strain evidence="3">HT</strain>
        <tissue evidence="3">Whole worm</tissue>
    </source>
</reference>
<evidence type="ECO:0000313" key="3">
    <source>
        <dbReference type="EMBL" id="KAA0197702.1"/>
    </source>
</evidence>
<dbReference type="OrthoDB" id="6239681at2759"/>
<organism evidence="3 4">
    <name type="scientific">Fasciolopsis buskii</name>
    <dbReference type="NCBI Taxonomy" id="27845"/>
    <lineage>
        <taxon>Eukaryota</taxon>
        <taxon>Metazoa</taxon>
        <taxon>Spiralia</taxon>
        <taxon>Lophotrochozoa</taxon>
        <taxon>Platyhelminthes</taxon>
        <taxon>Trematoda</taxon>
        <taxon>Digenea</taxon>
        <taxon>Plagiorchiida</taxon>
        <taxon>Echinostomata</taxon>
        <taxon>Echinostomatoidea</taxon>
        <taxon>Fasciolidae</taxon>
        <taxon>Fasciolopsis</taxon>
    </lineage>
</organism>
<keyword evidence="4" id="KW-1185">Reference proteome</keyword>
<sequence>HAFTAIDQTSNQCPKSKPWPCRTPNVCLSFALICDGEIDCPDEYDEDPDMCTAKDRPAEEHLQGFINKYRRWLIPNILGEGTPIELATKLVESRTIVDYAKDVHLTEEQAKKLVQFFNGIKSGKQIVLLLLGMPLGAWTELYELFSRIYKSGFMDTVDELPGVQSTEKRFRWNSYPYQQMRKWIA</sequence>
<accession>A0A8E0S2L5</accession>
<name>A0A8E0S2L5_9TREM</name>
<evidence type="ECO:0000256" key="2">
    <source>
        <dbReference type="PROSITE-ProRule" id="PRU00124"/>
    </source>
</evidence>
<gene>
    <name evidence="3" type="ORF">FBUS_03214</name>
</gene>
<dbReference type="SUPFAM" id="SSF57424">
    <property type="entry name" value="LDL receptor-like module"/>
    <property type="match status" value="1"/>
</dbReference>
<dbReference type="PROSITE" id="PS01209">
    <property type="entry name" value="LDLRA_1"/>
    <property type="match status" value="1"/>
</dbReference>
<dbReference type="Gene3D" id="2.40.128.620">
    <property type="match status" value="1"/>
</dbReference>
<comment type="caution">
    <text evidence="3">The sequence shown here is derived from an EMBL/GenBank/DDBJ whole genome shotgun (WGS) entry which is preliminary data.</text>
</comment>
<keyword evidence="1" id="KW-1015">Disulfide bond</keyword>
<proteinExistence type="predicted"/>
<dbReference type="AlphaFoldDB" id="A0A8E0S2L5"/>
<dbReference type="PROSITE" id="PS50068">
    <property type="entry name" value="LDLRA_2"/>
    <property type="match status" value="1"/>
</dbReference>
<dbReference type="InterPro" id="IPR023415">
    <property type="entry name" value="LDLR_class-A_CS"/>
</dbReference>
<evidence type="ECO:0000313" key="4">
    <source>
        <dbReference type="Proteomes" id="UP000728185"/>
    </source>
</evidence>
<dbReference type="PANTHER" id="PTHR20967:SF0">
    <property type="entry name" value="PROHORMONE-4"/>
    <property type="match status" value="1"/>
</dbReference>
<comment type="caution">
    <text evidence="2">Lacks conserved residue(s) required for the propagation of feature annotation.</text>
</comment>
<dbReference type="EMBL" id="LUCM01002213">
    <property type="protein sequence ID" value="KAA0197702.1"/>
    <property type="molecule type" value="Genomic_DNA"/>
</dbReference>
<dbReference type="InterPro" id="IPR036055">
    <property type="entry name" value="LDL_receptor-like_sf"/>
</dbReference>
<dbReference type="InterPro" id="IPR053103">
    <property type="entry name" value="IDLSRF-like_peptide"/>
</dbReference>
<evidence type="ECO:0000256" key="1">
    <source>
        <dbReference type="ARBA" id="ARBA00023157"/>
    </source>
</evidence>
<protein>
    <submittedName>
        <fullName evidence="3">Prohormone-4</fullName>
    </submittedName>
</protein>
<dbReference type="CDD" id="cd00112">
    <property type="entry name" value="LDLa"/>
    <property type="match status" value="1"/>
</dbReference>